<gene>
    <name evidence="7" type="ORF">C5167_036344</name>
</gene>
<evidence type="ECO:0000256" key="1">
    <source>
        <dbReference type="ARBA" id="ARBA00009183"/>
    </source>
</evidence>
<evidence type="ECO:0000256" key="3">
    <source>
        <dbReference type="ARBA" id="ARBA00022827"/>
    </source>
</evidence>
<keyword evidence="8" id="KW-1185">Reference proteome</keyword>
<evidence type="ECO:0000256" key="4">
    <source>
        <dbReference type="ARBA" id="ARBA00022857"/>
    </source>
</evidence>
<name>A0A4Y7I3F9_PAPSO</name>
<evidence type="ECO:0000256" key="6">
    <source>
        <dbReference type="RuleBase" id="RU361177"/>
    </source>
</evidence>
<dbReference type="Proteomes" id="UP000316621">
    <property type="component" value="Chromosome 1"/>
</dbReference>
<keyword evidence="6" id="KW-0503">Monooxygenase</keyword>
<dbReference type="PIRSF" id="PIRSF000332">
    <property type="entry name" value="FMO"/>
    <property type="match status" value="1"/>
</dbReference>
<dbReference type="InterPro" id="IPR036188">
    <property type="entry name" value="FAD/NAD-bd_sf"/>
</dbReference>
<dbReference type="FunFam" id="3.50.50.60:FF:000403">
    <property type="entry name" value="Flavin-containing monooxygenase"/>
    <property type="match status" value="1"/>
</dbReference>
<dbReference type="STRING" id="3469.A0A4Y7I3F9"/>
<dbReference type="AlphaFoldDB" id="A0A4Y7I3F9"/>
<keyword evidence="5 6" id="KW-0560">Oxidoreductase</keyword>
<dbReference type="InterPro" id="IPR000960">
    <property type="entry name" value="Flavin_mOase"/>
</dbReference>
<proteinExistence type="inferred from homology"/>
<evidence type="ECO:0000256" key="5">
    <source>
        <dbReference type="ARBA" id="ARBA00023002"/>
    </source>
</evidence>
<organism evidence="7 8">
    <name type="scientific">Papaver somniferum</name>
    <name type="common">Opium poppy</name>
    <dbReference type="NCBI Taxonomy" id="3469"/>
    <lineage>
        <taxon>Eukaryota</taxon>
        <taxon>Viridiplantae</taxon>
        <taxon>Streptophyta</taxon>
        <taxon>Embryophyta</taxon>
        <taxon>Tracheophyta</taxon>
        <taxon>Spermatophyta</taxon>
        <taxon>Magnoliopsida</taxon>
        <taxon>Ranunculales</taxon>
        <taxon>Papaveraceae</taxon>
        <taxon>Papaveroideae</taxon>
        <taxon>Papaver</taxon>
    </lineage>
</organism>
<dbReference type="EMBL" id="CM010715">
    <property type="protein sequence ID" value="RZC43397.1"/>
    <property type="molecule type" value="Genomic_DNA"/>
</dbReference>
<dbReference type="OMA" id="AMECSIV"/>
<evidence type="ECO:0000313" key="8">
    <source>
        <dbReference type="Proteomes" id="UP000316621"/>
    </source>
</evidence>
<evidence type="ECO:0000256" key="2">
    <source>
        <dbReference type="ARBA" id="ARBA00022630"/>
    </source>
</evidence>
<dbReference type="Gene3D" id="3.50.50.60">
    <property type="entry name" value="FAD/NAD(P)-binding domain"/>
    <property type="match status" value="2"/>
</dbReference>
<comment type="cofactor">
    <cofactor evidence="6">
        <name>FAD</name>
        <dbReference type="ChEBI" id="CHEBI:57692"/>
    </cofactor>
</comment>
<comment type="similarity">
    <text evidence="1 6">Belongs to the FMO family.</text>
</comment>
<dbReference type="GO" id="GO:0004499">
    <property type="term" value="F:N,N-dimethylaniline monooxygenase activity"/>
    <property type="evidence" value="ECO:0007669"/>
    <property type="project" value="InterPro"/>
</dbReference>
<dbReference type="FunFam" id="3.50.50.60:FF:000169">
    <property type="entry name" value="Flavin-containing monooxygenase"/>
    <property type="match status" value="1"/>
</dbReference>
<keyword evidence="4" id="KW-0521">NADP</keyword>
<keyword evidence="3 6" id="KW-0274">FAD</keyword>
<dbReference type="GO" id="GO:0050660">
    <property type="term" value="F:flavin adenine dinucleotide binding"/>
    <property type="evidence" value="ECO:0007669"/>
    <property type="project" value="InterPro"/>
</dbReference>
<reference evidence="7 8" key="1">
    <citation type="journal article" date="2018" name="Science">
        <title>The opium poppy genome and morphinan production.</title>
        <authorList>
            <person name="Guo L."/>
            <person name="Winzer T."/>
            <person name="Yang X."/>
            <person name="Li Y."/>
            <person name="Ning Z."/>
            <person name="He Z."/>
            <person name="Teodor R."/>
            <person name="Lu Y."/>
            <person name="Bowser T.A."/>
            <person name="Graham I.A."/>
            <person name="Ye K."/>
        </authorList>
    </citation>
    <scope>NUCLEOTIDE SEQUENCE [LARGE SCALE GENOMIC DNA]</scope>
    <source>
        <strain evidence="8">cv. HN1</strain>
        <tissue evidence="7">Leaves</tissue>
    </source>
</reference>
<evidence type="ECO:0000313" key="7">
    <source>
        <dbReference type="EMBL" id="RZC43397.1"/>
    </source>
</evidence>
<dbReference type="PANTHER" id="PTHR23023">
    <property type="entry name" value="DIMETHYLANILINE MONOOXYGENASE"/>
    <property type="match status" value="1"/>
</dbReference>
<keyword evidence="2 6" id="KW-0285">Flavoprotein</keyword>
<dbReference type="InterPro" id="IPR050346">
    <property type="entry name" value="FMO-like"/>
</dbReference>
<dbReference type="SUPFAM" id="SSF51905">
    <property type="entry name" value="FAD/NAD(P)-binding domain"/>
    <property type="match status" value="2"/>
</dbReference>
<dbReference type="Pfam" id="PF00743">
    <property type="entry name" value="FMO-like"/>
    <property type="match status" value="1"/>
</dbReference>
<dbReference type="GO" id="GO:0050661">
    <property type="term" value="F:NADP binding"/>
    <property type="evidence" value="ECO:0007669"/>
    <property type="project" value="InterPro"/>
</dbReference>
<dbReference type="InterPro" id="IPR020946">
    <property type="entry name" value="Flavin_mOase-like"/>
</dbReference>
<accession>A0A4Y7I3F9</accession>
<protein>
    <recommendedName>
        <fullName evidence="6">Flavin-containing monooxygenase</fullName>
        <ecNumber evidence="6">1.-.-.-</ecNumber>
    </recommendedName>
</protein>
<sequence length="514" mass="58049">MRGRRVGIIGAGISGLLACKYVLEKGFEPIVFESQPGVGGVWTHTPETTKLQTSKQAYEFSDFPWPCSVKEEYPNHNQVMEYLESYALHFGLLPYIKFNTKVININYYAQQGQDMRSWSHWGGTTDNCFSNPKGKWEITTTSAAAVQLHLELNPKVYEVEFVILCIGRFGGIPNIPDFPPNKGPDAFVNGKVIHSMNYSAMGDSEAKKFVKGKRVTVIGFRKSALDIANECATANGVENPCTLLYRNLYWSIPANYNPYTVLGLLFLNRFSELMLYKPGEGRFLSLLVTLLSPLLPLRKYDLVPAHRFSADVTSCSISIAPENFYDRIEGSILLKKSKGFGFYANGLTFEDDATPPLETDIVILCTGYKGDVKLKHIFKSQTFQNYITGALNSTVSLYRECIHPRIPQLAAVGYSESYSNLYTSEMRCRWLAHFLEGGFKLPSIEEMEKDMLEWEKYMKRYSSRGACIGAVHVWYNDQLCKDMGCNQKRKKGFFAEILEPYGPTDYANLTPSSK</sequence>
<dbReference type="EC" id="1.-.-.-" evidence="6"/>
<dbReference type="Gramene" id="RZC43397">
    <property type="protein sequence ID" value="RZC43397"/>
    <property type="gene ID" value="C5167_036344"/>
</dbReference>
<dbReference type="PROSITE" id="PS51257">
    <property type="entry name" value="PROKAR_LIPOPROTEIN"/>
    <property type="match status" value="1"/>
</dbReference>